<dbReference type="Proteomes" id="UP000279236">
    <property type="component" value="Unassembled WGS sequence"/>
</dbReference>
<accession>A0A427XDH0</accession>
<gene>
    <name evidence="2" type="ORF">EHS24_005342</name>
</gene>
<name>A0A427XDH0_9TREE</name>
<evidence type="ECO:0000313" key="2">
    <source>
        <dbReference type="EMBL" id="RSH76764.1"/>
    </source>
</evidence>
<evidence type="ECO:0000313" key="3">
    <source>
        <dbReference type="Proteomes" id="UP000279236"/>
    </source>
</evidence>
<comment type="caution">
    <text evidence="2">The sequence shown here is derived from an EMBL/GenBank/DDBJ whole genome shotgun (WGS) entry which is preliminary data.</text>
</comment>
<evidence type="ECO:0000256" key="1">
    <source>
        <dbReference type="SAM" id="MobiDB-lite"/>
    </source>
</evidence>
<feature type="region of interest" description="Disordered" evidence="1">
    <location>
        <begin position="55"/>
        <end position="78"/>
    </location>
</feature>
<sequence length="124" mass="12867">MIAGVRVTAASKAVHGTVEMLETSEHQSEHGSAGCVQCARSAQIVHAHTTIETGTSANGASPYFDEPQDAQSSPVSSASSFGKMSVYFAEVGEFTEVPFFRGHDTGRPGGRAGGLAVVFDVAHL</sequence>
<dbReference type="AlphaFoldDB" id="A0A427XDH0"/>
<dbReference type="EMBL" id="RSCE01000021">
    <property type="protein sequence ID" value="RSH76764.1"/>
    <property type="molecule type" value="Genomic_DNA"/>
</dbReference>
<keyword evidence="3" id="KW-1185">Reference proteome</keyword>
<dbReference type="RefSeq" id="XP_028471911.1">
    <property type="nucleotide sequence ID" value="XM_028620869.1"/>
</dbReference>
<dbReference type="GeneID" id="39589885"/>
<protein>
    <submittedName>
        <fullName evidence="2">Uncharacterized protein</fullName>
    </submittedName>
</protein>
<proteinExistence type="predicted"/>
<organism evidence="2 3">
    <name type="scientific">Apiotrichum porosum</name>
    <dbReference type="NCBI Taxonomy" id="105984"/>
    <lineage>
        <taxon>Eukaryota</taxon>
        <taxon>Fungi</taxon>
        <taxon>Dikarya</taxon>
        <taxon>Basidiomycota</taxon>
        <taxon>Agaricomycotina</taxon>
        <taxon>Tremellomycetes</taxon>
        <taxon>Trichosporonales</taxon>
        <taxon>Trichosporonaceae</taxon>
        <taxon>Apiotrichum</taxon>
    </lineage>
</organism>
<reference evidence="2 3" key="1">
    <citation type="submission" date="2018-11" db="EMBL/GenBank/DDBJ databases">
        <title>Genome sequence of Apiotrichum porosum DSM 27194.</title>
        <authorList>
            <person name="Aliyu H."/>
            <person name="Gorte O."/>
            <person name="Ochsenreither K."/>
        </authorList>
    </citation>
    <scope>NUCLEOTIDE SEQUENCE [LARGE SCALE GENOMIC DNA]</scope>
    <source>
        <strain evidence="2 3">DSM 27194</strain>
    </source>
</reference>